<dbReference type="CDD" id="cd02440">
    <property type="entry name" value="AdoMet_MTases"/>
    <property type="match status" value="1"/>
</dbReference>
<evidence type="ECO:0000313" key="2">
    <source>
        <dbReference type="EMBL" id="HFT94314.1"/>
    </source>
</evidence>
<gene>
    <name evidence="2" type="ORF">ENX03_10410</name>
</gene>
<dbReference type="Pfam" id="PF13649">
    <property type="entry name" value="Methyltransf_25"/>
    <property type="match status" value="1"/>
</dbReference>
<comment type="caution">
    <text evidence="2">The sequence shown here is derived from an EMBL/GenBank/DDBJ whole genome shotgun (WGS) entry which is preliminary data.</text>
</comment>
<sequence>MTFEQVHEWILPYLPAKPSLILDIGAGSGRDAAALAERGYEVEVVAVEPSANMLMQARIRHPHLRIRWVSDRLPGLSSLFRSGLSFDFILASAIWMHLAPEVRKRAMRKVVDLLKPGGHLAVTPRKGPAPTEQRFYNVNPDETVQSAEDQGVRLIYRQRAQDLLGRQDVFWTHLIFRLGDNGTEALPILRHAILHSDKSSTYKLGLLRAIVRLAGQSPGLARQTSDDSVSVPLGQIGLNWIRIYAPLLAGNLPQTPLNTDREKGLGFSGEPWRRVFSEANSLLFISPGELRAGTVFRGEGALLLHRALKDAIANISKNPAHYLTFPRTGQPVFIVRKNRIASPGATLSINTEYLCPSGHWKSLSPSGKP</sequence>
<evidence type="ECO:0000259" key="1">
    <source>
        <dbReference type="Pfam" id="PF13649"/>
    </source>
</evidence>
<dbReference type="InterPro" id="IPR041698">
    <property type="entry name" value="Methyltransf_25"/>
</dbReference>
<protein>
    <submittedName>
        <fullName evidence="2">Class I SAM-dependent methyltransferase</fullName>
    </submittedName>
</protein>
<dbReference type="SUPFAM" id="SSF53335">
    <property type="entry name" value="S-adenosyl-L-methionine-dependent methyltransferases"/>
    <property type="match status" value="1"/>
</dbReference>
<dbReference type="GO" id="GO:0032259">
    <property type="term" value="P:methylation"/>
    <property type="evidence" value="ECO:0007669"/>
    <property type="project" value="UniProtKB-KW"/>
</dbReference>
<dbReference type="AlphaFoldDB" id="A0A7C3R0U4"/>
<organism evidence="2">
    <name type="scientific">Leptospirillum ferriphilum</name>
    <dbReference type="NCBI Taxonomy" id="178606"/>
    <lineage>
        <taxon>Bacteria</taxon>
        <taxon>Pseudomonadati</taxon>
        <taxon>Nitrospirota</taxon>
        <taxon>Nitrospiria</taxon>
        <taxon>Nitrospirales</taxon>
        <taxon>Nitrospiraceae</taxon>
        <taxon>Leptospirillum</taxon>
    </lineage>
</organism>
<dbReference type="EMBL" id="DTMM01000225">
    <property type="protein sequence ID" value="HFT94314.1"/>
    <property type="molecule type" value="Genomic_DNA"/>
</dbReference>
<dbReference type="InterPro" id="IPR029063">
    <property type="entry name" value="SAM-dependent_MTases_sf"/>
</dbReference>
<feature type="domain" description="Methyltransferase" evidence="1">
    <location>
        <begin position="21"/>
        <end position="118"/>
    </location>
</feature>
<reference evidence="2" key="1">
    <citation type="journal article" date="2020" name="mSystems">
        <title>Genome- and Community-Level Interaction Insights into Carbon Utilization and Element Cycling Functions of Hydrothermarchaeota in Hydrothermal Sediment.</title>
        <authorList>
            <person name="Zhou Z."/>
            <person name="Liu Y."/>
            <person name="Xu W."/>
            <person name="Pan J."/>
            <person name="Luo Z.H."/>
            <person name="Li M."/>
        </authorList>
    </citation>
    <scope>NUCLEOTIDE SEQUENCE [LARGE SCALE GENOMIC DNA]</scope>
    <source>
        <strain evidence="2">SpSt-902</strain>
    </source>
</reference>
<dbReference type="GO" id="GO:0008168">
    <property type="term" value="F:methyltransferase activity"/>
    <property type="evidence" value="ECO:0007669"/>
    <property type="project" value="UniProtKB-KW"/>
</dbReference>
<keyword evidence="2" id="KW-0489">Methyltransferase</keyword>
<dbReference type="Gene3D" id="3.40.50.150">
    <property type="entry name" value="Vaccinia Virus protein VP39"/>
    <property type="match status" value="1"/>
</dbReference>
<name>A0A7C3R0U4_9BACT</name>
<proteinExistence type="predicted"/>
<keyword evidence="2" id="KW-0808">Transferase</keyword>
<dbReference type="PANTHER" id="PTHR43464">
    <property type="entry name" value="METHYLTRANSFERASE"/>
    <property type="match status" value="1"/>
</dbReference>
<accession>A0A7C3R0U4</accession>
<dbReference type="PANTHER" id="PTHR43464:SF92">
    <property type="entry name" value="SLR1071 PROTEIN"/>
    <property type="match status" value="1"/>
</dbReference>